<evidence type="ECO:0000256" key="4">
    <source>
        <dbReference type="PROSITE-ProRule" id="PRU00267"/>
    </source>
</evidence>
<dbReference type="PROSITE" id="PS50118">
    <property type="entry name" value="HMG_BOX_2"/>
    <property type="match status" value="1"/>
</dbReference>
<dbReference type="GO" id="GO:0030496">
    <property type="term" value="C:midbody"/>
    <property type="evidence" value="ECO:0007669"/>
    <property type="project" value="UniProtKB-SubCell"/>
</dbReference>
<evidence type="ECO:0000256" key="1">
    <source>
        <dbReference type="ARBA" id="ARBA00004214"/>
    </source>
</evidence>
<keyword evidence="4" id="KW-0539">Nucleus</keyword>
<protein>
    <submittedName>
        <fullName evidence="7">Coiled-coil domain-containing protein 124</fullName>
    </submittedName>
</protein>
<feature type="compositionally biased region" description="Basic and acidic residues" evidence="5">
    <location>
        <begin position="99"/>
        <end position="133"/>
    </location>
</feature>
<dbReference type="Pfam" id="PF06244">
    <property type="entry name" value="Ccdc124"/>
    <property type="match status" value="1"/>
</dbReference>
<evidence type="ECO:0000256" key="5">
    <source>
        <dbReference type="SAM" id="MobiDB-lite"/>
    </source>
</evidence>
<dbReference type="InterPro" id="IPR036910">
    <property type="entry name" value="HMG_box_dom_sf"/>
</dbReference>
<gene>
    <name evidence="7" type="primary">CCDC124</name>
</gene>
<feature type="domain" description="HMG box" evidence="6">
    <location>
        <begin position="178"/>
        <end position="227"/>
    </location>
</feature>
<dbReference type="KEGG" id="hmg:100197704"/>
<dbReference type="PANTHER" id="PTHR21680">
    <property type="entry name" value="COILED-COIL DOMAIN-CONTAINING PROTEIN 124"/>
    <property type="match status" value="1"/>
</dbReference>
<name>T2M8C3_HYDVU</name>
<feature type="compositionally biased region" description="Basic and acidic residues" evidence="5">
    <location>
        <begin position="16"/>
        <end position="45"/>
    </location>
</feature>
<proteinExistence type="evidence at transcript level"/>
<accession>T2M8C3</accession>
<dbReference type="InterPro" id="IPR010422">
    <property type="entry name" value="Ccdc124/Oxs1"/>
</dbReference>
<dbReference type="InterPro" id="IPR009071">
    <property type="entry name" value="HMG_box_dom"/>
</dbReference>
<evidence type="ECO:0000256" key="2">
    <source>
        <dbReference type="ARBA" id="ARBA00008296"/>
    </source>
</evidence>
<dbReference type="OrthoDB" id="76412at2759"/>
<comment type="similarity">
    <text evidence="2">Belongs to the CCDC124 family.</text>
</comment>
<feature type="region of interest" description="Disordered" evidence="5">
    <location>
        <begin position="1"/>
        <end position="45"/>
    </location>
</feature>
<evidence type="ECO:0000313" key="7">
    <source>
        <dbReference type="EMBL" id="CDG68170.1"/>
    </source>
</evidence>
<evidence type="ECO:0000256" key="3">
    <source>
        <dbReference type="ARBA" id="ARBA00023054"/>
    </source>
</evidence>
<keyword evidence="3" id="KW-0175">Coiled coil</keyword>
<feature type="compositionally biased region" description="Polar residues" evidence="5">
    <location>
        <begin position="1"/>
        <end position="15"/>
    </location>
</feature>
<sequence length="227" mass="26540">MPKKSSSWGVNTKSVEANERKAEKKKNELEAKQRATEDAKWVDNDKLIERKQLKKENEAQKKQEALAKKLEAKKLLEEEEAKLSSKSAKVATVPQKKVTRSDIEKQKEKEKKQNEDMLKELELQKKRIGKNPEMEPENPNRKMAQMLEEEDIIEARNIDEAVAALKLGNDGSVDNHPEKRLKAAYNEYAEREMPRIKEENPGLRLSQWKQILWKEWQKSEDNPLNQR</sequence>
<reference evidence="7" key="1">
    <citation type="journal article" date="2013" name="Genome Biol. Evol.">
        <title>Punctuated emergences of genetic and phenotypic innovations in eumetazoan, bilaterian, euteleostome, and hominidae ancestors.</title>
        <authorList>
            <person name="Wenger Y."/>
            <person name="Galliot B."/>
        </authorList>
    </citation>
    <scope>NUCLEOTIDE SEQUENCE</scope>
    <source>
        <tissue evidence="7">Whole animals</tissue>
    </source>
</reference>
<keyword evidence="4" id="KW-0238">DNA-binding</keyword>
<dbReference type="PANTHER" id="PTHR21680:SF0">
    <property type="entry name" value="COILED-COIL DOMAIN-CONTAINING PROTEIN 124"/>
    <property type="match status" value="1"/>
</dbReference>
<evidence type="ECO:0000259" key="6">
    <source>
        <dbReference type="PROSITE" id="PS50118"/>
    </source>
</evidence>
<dbReference type="OMA" id="FEERMMP"/>
<dbReference type="GO" id="GO:0003713">
    <property type="term" value="F:transcription coactivator activity"/>
    <property type="evidence" value="ECO:0007669"/>
    <property type="project" value="TreeGrafter"/>
</dbReference>
<feature type="DNA-binding region" description="HMG box" evidence="4">
    <location>
        <begin position="178"/>
        <end position="227"/>
    </location>
</feature>
<dbReference type="GO" id="GO:0006366">
    <property type="term" value="P:transcription by RNA polymerase II"/>
    <property type="evidence" value="ECO:0007669"/>
    <property type="project" value="TreeGrafter"/>
</dbReference>
<dbReference type="AlphaFoldDB" id="T2M8C3"/>
<dbReference type="EMBL" id="HAAD01001938">
    <property type="protein sequence ID" value="CDG68170.1"/>
    <property type="molecule type" value="mRNA"/>
</dbReference>
<comment type="subcellular location">
    <subcellularLocation>
        <location evidence="1">Midbody</location>
    </subcellularLocation>
</comment>
<dbReference type="GO" id="GO:0005634">
    <property type="term" value="C:nucleus"/>
    <property type="evidence" value="ECO:0007669"/>
    <property type="project" value="UniProtKB-UniRule"/>
</dbReference>
<dbReference type="GO" id="GO:0003677">
    <property type="term" value="F:DNA binding"/>
    <property type="evidence" value="ECO:0007669"/>
    <property type="project" value="UniProtKB-UniRule"/>
</dbReference>
<feature type="region of interest" description="Disordered" evidence="5">
    <location>
        <begin position="78"/>
        <end position="142"/>
    </location>
</feature>
<dbReference type="InterPro" id="IPR054414">
    <property type="entry name" value="Ccdc124/Oxs1_C"/>
</dbReference>
<dbReference type="SUPFAM" id="SSF47095">
    <property type="entry name" value="HMG-box"/>
    <property type="match status" value="1"/>
</dbReference>
<organism evidence="7">
    <name type="scientific">Hydra vulgaris</name>
    <name type="common">Hydra</name>
    <name type="synonym">Hydra attenuata</name>
    <dbReference type="NCBI Taxonomy" id="6087"/>
    <lineage>
        <taxon>Eukaryota</taxon>
        <taxon>Metazoa</taxon>
        <taxon>Cnidaria</taxon>
        <taxon>Hydrozoa</taxon>
        <taxon>Hydroidolina</taxon>
        <taxon>Anthoathecata</taxon>
        <taxon>Aplanulata</taxon>
        <taxon>Hydridae</taxon>
        <taxon>Hydra</taxon>
    </lineage>
</organism>